<dbReference type="EMBL" id="JAMKFB020000019">
    <property type="protein sequence ID" value="KAL0166525.1"/>
    <property type="molecule type" value="Genomic_DNA"/>
</dbReference>
<accession>A0ABD0NZ40</accession>
<proteinExistence type="predicted"/>
<evidence type="ECO:0000313" key="2">
    <source>
        <dbReference type="Proteomes" id="UP001529510"/>
    </source>
</evidence>
<dbReference type="AlphaFoldDB" id="A0ABD0NZ40"/>
<name>A0ABD0NZ40_CIRMR</name>
<feature type="non-terminal residue" evidence="1">
    <location>
        <position position="1"/>
    </location>
</feature>
<organism evidence="1 2">
    <name type="scientific">Cirrhinus mrigala</name>
    <name type="common">Mrigala</name>
    <dbReference type="NCBI Taxonomy" id="683832"/>
    <lineage>
        <taxon>Eukaryota</taxon>
        <taxon>Metazoa</taxon>
        <taxon>Chordata</taxon>
        <taxon>Craniata</taxon>
        <taxon>Vertebrata</taxon>
        <taxon>Euteleostomi</taxon>
        <taxon>Actinopterygii</taxon>
        <taxon>Neopterygii</taxon>
        <taxon>Teleostei</taxon>
        <taxon>Ostariophysi</taxon>
        <taxon>Cypriniformes</taxon>
        <taxon>Cyprinidae</taxon>
        <taxon>Labeoninae</taxon>
        <taxon>Labeonini</taxon>
        <taxon>Cirrhinus</taxon>
    </lineage>
</organism>
<comment type="caution">
    <text evidence="1">The sequence shown here is derived from an EMBL/GenBank/DDBJ whole genome shotgun (WGS) entry which is preliminary data.</text>
</comment>
<sequence>ANSACREVKNIVCEDVAPYGEGCKISLTRIFQTPGNYCVNITLGLPGGLALATTTSVSIGNSPDI</sequence>
<evidence type="ECO:0000313" key="1">
    <source>
        <dbReference type="EMBL" id="KAL0166525.1"/>
    </source>
</evidence>
<gene>
    <name evidence="1" type="ORF">M9458_038369</name>
</gene>
<feature type="non-terminal residue" evidence="1">
    <location>
        <position position="65"/>
    </location>
</feature>
<protein>
    <submittedName>
        <fullName evidence="1">Uncharacterized protein</fullName>
    </submittedName>
</protein>
<dbReference type="Proteomes" id="UP001529510">
    <property type="component" value="Unassembled WGS sequence"/>
</dbReference>
<reference evidence="1 2" key="1">
    <citation type="submission" date="2024-05" db="EMBL/GenBank/DDBJ databases">
        <title>Genome sequencing and assembly of Indian major carp, Cirrhinus mrigala (Hamilton, 1822).</title>
        <authorList>
            <person name="Mohindra V."/>
            <person name="Chowdhury L.M."/>
            <person name="Lal K."/>
            <person name="Jena J.K."/>
        </authorList>
    </citation>
    <scope>NUCLEOTIDE SEQUENCE [LARGE SCALE GENOMIC DNA]</scope>
    <source>
        <strain evidence="1">CM1030</strain>
        <tissue evidence="1">Blood</tissue>
    </source>
</reference>
<keyword evidence="2" id="KW-1185">Reference proteome</keyword>